<dbReference type="AlphaFoldDB" id="A0A381W2Y2"/>
<reference evidence="3" key="1">
    <citation type="submission" date="2018-05" db="EMBL/GenBank/DDBJ databases">
        <authorList>
            <person name="Lanie J.A."/>
            <person name="Ng W.-L."/>
            <person name="Kazmierczak K.M."/>
            <person name="Andrzejewski T.M."/>
            <person name="Davidsen T.M."/>
            <person name="Wayne K.J."/>
            <person name="Tettelin H."/>
            <person name="Glass J.I."/>
            <person name="Rusch D."/>
            <person name="Podicherti R."/>
            <person name="Tsui H.-C.T."/>
            <person name="Winkler M.E."/>
        </authorList>
    </citation>
    <scope>NUCLEOTIDE SEQUENCE</scope>
</reference>
<feature type="domain" description="DUF7133" evidence="2">
    <location>
        <begin position="455"/>
        <end position="657"/>
    </location>
</feature>
<dbReference type="InterPro" id="IPR011041">
    <property type="entry name" value="Quinoprot_gluc/sorb_DH_b-prop"/>
</dbReference>
<protein>
    <submittedName>
        <fullName evidence="3">Uncharacterized protein</fullName>
    </submittedName>
</protein>
<feature type="domain" description="SGNH hydrolase-type esterase" evidence="1">
    <location>
        <begin position="56"/>
        <end position="236"/>
    </location>
</feature>
<dbReference type="InterPro" id="IPR013830">
    <property type="entry name" value="SGNH_hydro"/>
</dbReference>
<evidence type="ECO:0000259" key="2">
    <source>
        <dbReference type="Pfam" id="PF23500"/>
    </source>
</evidence>
<dbReference type="SUPFAM" id="SSF48371">
    <property type="entry name" value="ARM repeat"/>
    <property type="match status" value="1"/>
</dbReference>
<proteinExistence type="predicted"/>
<dbReference type="Gene3D" id="3.40.50.1110">
    <property type="entry name" value="SGNH hydrolase"/>
    <property type="match status" value="1"/>
</dbReference>
<dbReference type="SUPFAM" id="SSF52266">
    <property type="entry name" value="SGNH hydrolase"/>
    <property type="match status" value="1"/>
</dbReference>
<sequence length="1178" mass="131455">MKSFRLFFTACAFAVLTQALGQTAKPFPRKPQKLNFIGGDQVLLVGDGLIEQAQKQGYLEYRITVQNSGKKLHFHNIGWSGDTPAGIARDGLGTRQAGHEPANEGWLQLRKQITDIKPTVAIIGYGMASSLDTGTLEQFKSDYQRLVEQIKASAGKENPLRLVFMSPIAHENLGGKLPSGEAHNEVLEKFREVIGDLSKEHDAWFVDLYRYLSSRKGAATPPLTTDGIHLNDYGYWMMASVAEFSFSWMTTNFRFGITDSGIERNGGYGIKLVNLTRTANGMTLDAQFEALPPYFAQEKKNKPLTQKTAIGRIQFMGLPEGRYTFVADNVEIHTADAKEWSGGAFIDAGPDVDQAEELRRLLVEKNDLFFHRSRPQNQAYLWGFRRHEQGNNFREVPMFDPLIRQKEEKIFALNKTAKRSYKLMPADDWEKIKPSETAKKSEAIAEAKPFKTQPLPRFDLGEGLEVNLFAQNPHLAKPIQMNFDAKGRLWVASSEVYPQILPGQMATDKVIILEDTNDDGQADKSTVFADNLLIPTGIEPGDGGVYVGQSTELLHLKDTDGDGVADDSRVVMSGFGTEDTHHILHTLRWGFDGRLYFNQSIYIRTHMETPHEVLRLESGGVWRLRPETLKAEIFLRGFCNPWGHHYDEFGQSFVTDGAGGQGLSYGVPGAMYFTYARAPRLLDSVSPGRYPKFCGLEIVRSSHFPDDWQGDAITCDFRAHRIVRFKISDKDSSYVTQEMPDVMRSGSVHFRPIDIKFGPDGALYIADWSNPIIQHGEVDFRDERRDHVHGRIWRVTIKDRPLVKKSDLTQFDNTALLAKLTSPNGYEREKTRRVLKERGVESVLTDLEKWAAKQTAEQAQLEALWIYQGLDVVNKPLLDKLLEAKDGRVRTAAVQVLDEWAGRVDDAEARLAKRIADEHPRPRLAALRAITRKPTEKSIIAALGVLDKPTDNHLDYAAWLSMRDIEEPWVAMVRSGRWKPDGREHQLEFVLKSMSAEKASEVLGVFLNGKTIPEDGSWIEIIGRAGTAAELAQLHVQLTGGSLSTGGQARALDALSHASRLRNLRPSVQKDSVAKFFTSRDQAVQVASLGLAGTWKVLGEKYGGLVELAEGKKTATPVRQAAINAIRQIGGVRAVQVLKPLGQAKRNTEARHMAVTALAVLDINEAAPLAIEALDDTK</sequence>
<dbReference type="SUPFAM" id="SSF50952">
    <property type="entry name" value="Soluble quinoprotein glucose dehydrogenase"/>
    <property type="match status" value="1"/>
</dbReference>
<dbReference type="InterPro" id="IPR011042">
    <property type="entry name" value="6-blade_b-propeller_TolB-like"/>
</dbReference>
<gene>
    <name evidence="3" type="ORF">METZ01_LOCUS99696</name>
</gene>
<dbReference type="PANTHER" id="PTHR33546:SF1">
    <property type="entry name" value="LARGE, MULTIFUNCTIONAL SECRETED PROTEIN"/>
    <property type="match status" value="1"/>
</dbReference>
<feature type="domain" description="DUF7133" evidence="2">
    <location>
        <begin position="686"/>
        <end position="798"/>
    </location>
</feature>
<dbReference type="EMBL" id="UINC01010537">
    <property type="protein sequence ID" value="SVA46842.1"/>
    <property type="molecule type" value="Genomic_DNA"/>
</dbReference>
<organism evidence="3">
    <name type="scientific">marine metagenome</name>
    <dbReference type="NCBI Taxonomy" id="408172"/>
    <lineage>
        <taxon>unclassified sequences</taxon>
        <taxon>metagenomes</taxon>
        <taxon>ecological metagenomes</taxon>
    </lineage>
</organism>
<accession>A0A381W2Y2</accession>
<dbReference type="InterPro" id="IPR004155">
    <property type="entry name" value="PBS_lyase_HEAT"/>
</dbReference>
<dbReference type="InterPro" id="IPR036514">
    <property type="entry name" value="SGNH_hydro_sf"/>
</dbReference>
<dbReference type="Gene3D" id="1.25.10.10">
    <property type="entry name" value="Leucine-rich Repeat Variant"/>
    <property type="match status" value="2"/>
</dbReference>
<feature type="non-terminal residue" evidence="3">
    <location>
        <position position="1178"/>
    </location>
</feature>
<dbReference type="InterPro" id="IPR055557">
    <property type="entry name" value="DUF7133"/>
</dbReference>
<dbReference type="Pfam" id="PF23500">
    <property type="entry name" value="DUF7133"/>
    <property type="match status" value="2"/>
</dbReference>
<dbReference type="InterPro" id="IPR013428">
    <property type="entry name" value="Membrane-bound_put_N"/>
</dbReference>
<dbReference type="PANTHER" id="PTHR33546">
    <property type="entry name" value="LARGE, MULTIFUNCTIONAL SECRETED PROTEIN-RELATED"/>
    <property type="match status" value="1"/>
</dbReference>
<evidence type="ECO:0000313" key="3">
    <source>
        <dbReference type="EMBL" id="SVA46842.1"/>
    </source>
</evidence>
<name>A0A381W2Y2_9ZZZZ</name>
<dbReference type="NCBIfam" id="TIGR02604">
    <property type="entry name" value="Piru_Ver_Nterm"/>
    <property type="match status" value="1"/>
</dbReference>
<dbReference type="SMART" id="SM00567">
    <property type="entry name" value="EZ_HEAT"/>
    <property type="match status" value="3"/>
</dbReference>
<dbReference type="Gene3D" id="2.120.10.30">
    <property type="entry name" value="TolB, C-terminal domain"/>
    <property type="match status" value="1"/>
</dbReference>
<dbReference type="InterPro" id="IPR016024">
    <property type="entry name" value="ARM-type_fold"/>
</dbReference>
<dbReference type="CDD" id="cd01834">
    <property type="entry name" value="SGNH_hydrolase_like_2"/>
    <property type="match status" value="1"/>
</dbReference>
<dbReference type="Pfam" id="PF13472">
    <property type="entry name" value="Lipase_GDSL_2"/>
    <property type="match status" value="1"/>
</dbReference>
<dbReference type="InterPro" id="IPR011989">
    <property type="entry name" value="ARM-like"/>
</dbReference>
<evidence type="ECO:0000259" key="1">
    <source>
        <dbReference type="Pfam" id="PF13472"/>
    </source>
</evidence>